<dbReference type="InterPro" id="IPR015424">
    <property type="entry name" value="PyrdxlP-dep_Trfase"/>
</dbReference>
<evidence type="ECO:0000256" key="6">
    <source>
        <dbReference type="RuleBase" id="RU003693"/>
    </source>
</evidence>
<comment type="pathway">
    <text evidence="2">Lipid metabolism.</text>
</comment>
<sequence length="390" mass="42519">MKSIERKLLSQLDDRRRAGNLRRLSLSEAPTDFCSNDYLGLARNPALHAQIGEAYGRLNHPANGATGSRLISGNSALAVALEDELAGLFRAEATLLFNAGYAANTALLSAIPQKGDTILYDEYSHASLKEGARLSFANRFSFRHNDLDDLERRLQRATGETFVVAESVYSMDGDFAPLRELLDLCDRYGAHLVWDEAHSTGLWGTAGNGIACGEGLHDRIFARIYTFGKAMGVHGACVAGSRVLVTYLVNFARPFIYTTALPLHSLVSVREAFRFLAAHPELPAVLHARIARFRQAAGEHDLLSHLIPGRSPIQALRVGGNEPTKGLAARLQEAGYDVRPILSPTVRAGEERLRICLHTYNTDEEITGVAGLLAAARQRQPGYSITSTSI</sequence>
<keyword evidence="8" id="KW-0012">Acyltransferase</keyword>
<evidence type="ECO:0000313" key="8">
    <source>
        <dbReference type="EMBL" id="CAA9305526.1"/>
    </source>
</evidence>
<keyword evidence="4 8" id="KW-0808">Transferase</keyword>
<evidence type="ECO:0000256" key="4">
    <source>
        <dbReference type="ARBA" id="ARBA00022679"/>
    </source>
</evidence>
<gene>
    <name evidence="8" type="ORF">AVDCRST_MAG56-6473</name>
</gene>
<comment type="cofactor">
    <cofactor evidence="1 6">
        <name>pyridoxal 5'-phosphate</name>
        <dbReference type="ChEBI" id="CHEBI:597326"/>
    </cofactor>
</comment>
<evidence type="ECO:0000256" key="3">
    <source>
        <dbReference type="ARBA" id="ARBA00010008"/>
    </source>
</evidence>
<comment type="similarity">
    <text evidence="3">Belongs to the class-II pyridoxal-phosphate-dependent aminotransferase family. BioF subfamily.</text>
</comment>
<dbReference type="GO" id="GO:0008710">
    <property type="term" value="F:8-amino-7-oxononanoate synthase activity"/>
    <property type="evidence" value="ECO:0007669"/>
    <property type="project" value="UniProtKB-EC"/>
</dbReference>
<dbReference type="SUPFAM" id="SSF53383">
    <property type="entry name" value="PLP-dependent transferases"/>
    <property type="match status" value="1"/>
</dbReference>
<dbReference type="InterPro" id="IPR015421">
    <property type="entry name" value="PyrdxlP-dep_Trfase_major"/>
</dbReference>
<dbReference type="InterPro" id="IPR004839">
    <property type="entry name" value="Aminotransferase_I/II_large"/>
</dbReference>
<feature type="domain" description="Aminotransferase class I/classII large" evidence="7">
    <location>
        <begin position="31"/>
        <end position="365"/>
    </location>
</feature>
<dbReference type="Gene3D" id="3.90.1150.10">
    <property type="entry name" value="Aspartate Aminotransferase, domain 1"/>
    <property type="match status" value="1"/>
</dbReference>
<dbReference type="PANTHER" id="PTHR13693">
    <property type="entry name" value="CLASS II AMINOTRANSFERASE/8-AMINO-7-OXONONANOATE SYNTHASE"/>
    <property type="match status" value="1"/>
</dbReference>
<dbReference type="PANTHER" id="PTHR13693:SF77">
    <property type="entry name" value="8-AMINO-7-OXONONANOATE SYNTHASE"/>
    <property type="match status" value="1"/>
</dbReference>
<reference evidence="8" key="1">
    <citation type="submission" date="2020-02" db="EMBL/GenBank/DDBJ databases">
        <authorList>
            <person name="Meier V. D."/>
        </authorList>
    </citation>
    <scope>NUCLEOTIDE SEQUENCE</scope>
    <source>
        <strain evidence="8">AVDCRST_MAG56</strain>
    </source>
</reference>
<protein>
    <submittedName>
        <fullName evidence="8">8-amino-7-oxononanoate synthase</fullName>
        <ecNumber evidence="8">2.3.1.47</ecNumber>
    </submittedName>
</protein>
<name>A0A6J4KI42_9SPHI</name>
<dbReference type="InterPro" id="IPR001917">
    <property type="entry name" value="Aminotrans_II_pyridoxalP_BS"/>
</dbReference>
<accession>A0A6J4KI42</accession>
<proteinExistence type="inferred from homology"/>
<dbReference type="InterPro" id="IPR015422">
    <property type="entry name" value="PyrdxlP-dep_Trfase_small"/>
</dbReference>
<organism evidence="8">
    <name type="scientific">uncultured Cytophagales bacterium</name>
    <dbReference type="NCBI Taxonomy" id="158755"/>
    <lineage>
        <taxon>Bacteria</taxon>
        <taxon>Pseudomonadati</taxon>
        <taxon>Bacteroidota</taxon>
        <taxon>Sphingobacteriia</taxon>
        <taxon>Sphingobacteriales</taxon>
        <taxon>environmental samples</taxon>
    </lineage>
</organism>
<dbReference type="EC" id="2.3.1.47" evidence="8"/>
<evidence type="ECO:0000256" key="5">
    <source>
        <dbReference type="ARBA" id="ARBA00022898"/>
    </source>
</evidence>
<dbReference type="Pfam" id="PF00155">
    <property type="entry name" value="Aminotran_1_2"/>
    <property type="match status" value="1"/>
</dbReference>
<dbReference type="PROSITE" id="PS00599">
    <property type="entry name" value="AA_TRANSFER_CLASS_2"/>
    <property type="match status" value="1"/>
</dbReference>
<evidence type="ECO:0000259" key="7">
    <source>
        <dbReference type="Pfam" id="PF00155"/>
    </source>
</evidence>
<dbReference type="AlphaFoldDB" id="A0A6J4KI42"/>
<dbReference type="GO" id="GO:0030170">
    <property type="term" value="F:pyridoxal phosphate binding"/>
    <property type="evidence" value="ECO:0007669"/>
    <property type="project" value="InterPro"/>
</dbReference>
<dbReference type="InterPro" id="IPR050087">
    <property type="entry name" value="AON_synthase_class-II"/>
</dbReference>
<keyword evidence="5 6" id="KW-0663">Pyridoxal phosphate</keyword>
<evidence type="ECO:0000256" key="2">
    <source>
        <dbReference type="ARBA" id="ARBA00005189"/>
    </source>
</evidence>
<dbReference type="Gene3D" id="3.40.640.10">
    <property type="entry name" value="Type I PLP-dependent aspartate aminotransferase-like (Major domain)"/>
    <property type="match status" value="1"/>
</dbReference>
<dbReference type="EMBL" id="CADCTQ010000479">
    <property type="protein sequence ID" value="CAA9305526.1"/>
    <property type="molecule type" value="Genomic_DNA"/>
</dbReference>
<evidence type="ECO:0000256" key="1">
    <source>
        <dbReference type="ARBA" id="ARBA00001933"/>
    </source>
</evidence>